<gene>
    <name evidence="3" type="ORF">CHO01_37260</name>
    <name evidence="4" type="ORF">HNR08_000281</name>
</gene>
<accession>A0A511FHA4</accession>
<reference evidence="3 5" key="1">
    <citation type="submission" date="2019-07" db="EMBL/GenBank/DDBJ databases">
        <title>Whole genome shotgun sequence of Cellulomonas hominis NBRC 16055.</title>
        <authorList>
            <person name="Hosoyama A."/>
            <person name="Uohara A."/>
            <person name="Ohji S."/>
            <person name="Ichikawa N."/>
        </authorList>
    </citation>
    <scope>NUCLEOTIDE SEQUENCE [LARGE SCALE GENOMIC DNA]</scope>
    <source>
        <strain evidence="3 5">NBRC 16055</strain>
    </source>
</reference>
<dbReference type="PROSITE" id="PS51482">
    <property type="entry name" value="DEGV"/>
    <property type="match status" value="1"/>
</dbReference>
<dbReference type="Pfam" id="PF02645">
    <property type="entry name" value="DegV"/>
    <property type="match status" value="1"/>
</dbReference>
<keyword evidence="1" id="KW-0446">Lipid-binding</keyword>
<evidence type="ECO:0000313" key="3">
    <source>
        <dbReference type="EMBL" id="GEL48610.1"/>
    </source>
</evidence>
<dbReference type="AlphaFoldDB" id="A0A511FHA4"/>
<comment type="caution">
    <text evidence="3">The sequence shown here is derived from an EMBL/GenBank/DDBJ whole genome shotgun (WGS) entry which is preliminary data.</text>
</comment>
<organism evidence="3 5">
    <name type="scientific">Cellulomonas hominis</name>
    <dbReference type="NCBI Taxonomy" id="156981"/>
    <lineage>
        <taxon>Bacteria</taxon>
        <taxon>Bacillati</taxon>
        <taxon>Actinomycetota</taxon>
        <taxon>Actinomycetes</taxon>
        <taxon>Micrococcales</taxon>
        <taxon>Cellulomonadaceae</taxon>
        <taxon>Cellulomonas</taxon>
    </lineage>
</organism>
<dbReference type="Gene3D" id="3.40.50.10170">
    <property type="match status" value="1"/>
</dbReference>
<dbReference type="InterPro" id="IPR003797">
    <property type="entry name" value="DegV"/>
</dbReference>
<reference evidence="4 6" key="2">
    <citation type="submission" date="2020-08" db="EMBL/GenBank/DDBJ databases">
        <title>Sequencing the genomes of 1000 actinobacteria strains.</title>
        <authorList>
            <person name="Klenk H.-P."/>
        </authorList>
    </citation>
    <scope>NUCLEOTIDE SEQUENCE [LARGE SCALE GENOMIC DNA]</scope>
    <source>
        <strain evidence="4 6">DSM 9581</strain>
    </source>
</reference>
<dbReference type="SUPFAM" id="SSF82549">
    <property type="entry name" value="DAK1/DegV-like"/>
    <property type="match status" value="1"/>
</dbReference>
<evidence type="ECO:0000256" key="1">
    <source>
        <dbReference type="ARBA" id="ARBA00023121"/>
    </source>
</evidence>
<evidence type="ECO:0000313" key="4">
    <source>
        <dbReference type="EMBL" id="MBB5471545.1"/>
    </source>
</evidence>
<evidence type="ECO:0000313" key="6">
    <source>
        <dbReference type="Proteomes" id="UP000564629"/>
    </source>
</evidence>
<dbReference type="Proteomes" id="UP000321723">
    <property type="component" value="Unassembled WGS sequence"/>
</dbReference>
<name>A0A511FHA4_9CELL</name>
<dbReference type="InterPro" id="IPR050270">
    <property type="entry name" value="DegV_domain_contain"/>
</dbReference>
<dbReference type="GO" id="GO:0008289">
    <property type="term" value="F:lipid binding"/>
    <property type="evidence" value="ECO:0007669"/>
    <property type="project" value="UniProtKB-KW"/>
</dbReference>
<dbReference type="NCBIfam" id="TIGR00762">
    <property type="entry name" value="DegV"/>
    <property type="match status" value="1"/>
</dbReference>
<keyword evidence="5" id="KW-1185">Reference proteome</keyword>
<sequence>MPASGAPAAGAGGAGSGGAAEPRRRRVALPAWAAGAVERWRARGEVPVAAAPVPRVAVVTDSTSCLDAADAAAWGVDVVPLDVAADGARYRDGVDLTGDGLAALLASGRRITTSQPPPAAFAAAYEAAAAHGAAEVVSVHLSGELSGTVRAAGLAAQLAPLPVHVVDSRSAGLGLGFAALAAAEAARGDAWGGLPEGSAVAEVAEQVGRSTAAWFVVDSLDHLRRGGRLSAAAAAFGTVLGLRPVLALRDGRIEVAERVRTRRAARDRLHDLAVAEAGRRGPGVRLAVQHLGRPDVAAELAERLRAATGADEVLVREVGAVLGGHLGVGALAVMLTDR</sequence>
<dbReference type="EMBL" id="BJVQ01000090">
    <property type="protein sequence ID" value="GEL48610.1"/>
    <property type="molecule type" value="Genomic_DNA"/>
</dbReference>
<dbReference type="Gene3D" id="3.30.1180.10">
    <property type="match status" value="1"/>
</dbReference>
<evidence type="ECO:0000256" key="2">
    <source>
        <dbReference type="SAM" id="MobiDB-lite"/>
    </source>
</evidence>
<dbReference type="PANTHER" id="PTHR33434:SF2">
    <property type="entry name" value="FATTY ACID-BINDING PROTEIN TM_1468"/>
    <property type="match status" value="1"/>
</dbReference>
<dbReference type="PANTHER" id="PTHR33434">
    <property type="entry name" value="DEGV DOMAIN-CONTAINING PROTEIN DR_1986-RELATED"/>
    <property type="match status" value="1"/>
</dbReference>
<dbReference type="RefSeq" id="WP_246803201.1">
    <property type="nucleotide sequence ID" value="NZ_BJVQ01000090.1"/>
</dbReference>
<proteinExistence type="predicted"/>
<dbReference type="Proteomes" id="UP000564629">
    <property type="component" value="Unassembled WGS sequence"/>
</dbReference>
<protein>
    <submittedName>
        <fullName evidence="4">DegV family protein with EDD domain</fullName>
    </submittedName>
</protein>
<dbReference type="EMBL" id="JACHDN010000001">
    <property type="protein sequence ID" value="MBB5471545.1"/>
    <property type="molecule type" value="Genomic_DNA"/>
</dbReference>
<feature type="region of interest" description="Disordered" evidence="2">
    <location>
        <begin position="1"/>
        <end position="22"/>
    </location>
</feature>
<evidence type="ECO:0000313" key="5">
    <source>
        <dbReference type="Proteomes" id="UP000321723"/>
    </source>
</evidence>
<dbReference type="InterPro" id="IPR043168">
    <property type="entry name" value="DegV_C"/>
</dbReference>